<gene>
    <name evidence="2" type="ORF">GSCOC_T00033188001</name>
</gene>
<organism evidence="2 3">
    <name type="scientific">Coffea canephora</name>
    <name type="common">Robusta coffee</name>
    <dbReference type="NCBI Taxonomy" id="49390"/>
    <lineage>
        <taxon>Eukaryota</taxon>
        <taxon>Viridiplantae</taxon>
        <taxon>Streptophyta</taxon>
        <taxon>Embryophyta</taxon>
        <taxon>Tracheophyta</taxon>
        <taxon>Spermatophyta</taxon>
        <taxon>Magnoliopsida</taxon>
        <taxon>eudicotyledons</taxon>
        <taxon>Gunneridae</taxon>
        <taxon>Pentapetalae</taxon>
        <taxon>asterids</taxon>
        <taxon>lamiids</taxon>
        <taxon>Gentianales</taxon>
        <taxon>Rubiaceae</taxon>
        <taxon>Ixoroideae</taxon>
        <taxon>Gardenieae complex</taxon>
        <taxon>Bertiereae - Coffeeae clade</taxon>
        <taxon>Coffeeae</taxon>
        <taxon>Coffea</taxon>
    </lineage>
</organism>
<dbReference type="AlphaFoldDB" id="A0A068URH6"/>
<evidence type="ECO:0000313" key="3">
    <source>
        <dbReference type="Proteomes" id="UP000295252"/>
    </source>
</evidence>
<dbReference type="InParanoid" id="A0A068URH6"/>
<sequence length="105" mass="13253">MIMIFGWRIITEELERWFSKPTRQRTSGFPALITIRLHVSLPNPTGVRALRWSWIGICRWIHLFTLFMIIFICNSNYCYYYVHYYWREIVWMRLFLLCFFYYYRR</sequence>
<dbReference type="Proteomes" id="UP000295252">
    <property type="component" value="Chromosome V"/>
</dbReference>
<proteinExistence type="predicted"/>
<dbReference type="EMBL" id="HG739136">
    <property type="protein sequence ID" value="CDP11135.1"/>
    <property type="molecule type" value="Genomic_DNA"/>
</dbReference>
<keyword evidence="3" id="KW-1185">Reference proteome</keyword>
<evidence type="ECO:0000313" key="2">
    <source>
        <dbReference type="EMBL" id="CDP11135.1"/>
    </source>
</evidence>
<protein>
    <submittedName>
        <fullName evidence="2">Uncharacterized protein</fullName>
    </submittedName>
</protein>
<accession>A0A068URH6</accession>
<feature type="transmembrane region" description="Helical" evidence="1">
    <location>
        <begin position="52"/>
        <end position="72"/>
    </location>
</feature>
<name>A0A068URH6_COFCA</name>
<keyword evidence="1" id="KW-1133">Transmembrane helix</keyword>
<evidence type="ECO:0000256" key="1">
    <source>
        <dbReference type="SAM" id="Phobius"/>
    </source>
</evidence>
<keyword evidence="1" id="KW-0472">Membrane</keyword>
<keyword evidence="1" id="KW-0812">Transmembrane</keyword>
<feature type="transmembrane region" description="Helical" evidence="1">
    <location>
        <begin position="84"/>
        <end position="103"/>
    </location>
</feature>
<dbReference type="Gramene" id="CDP11135">
    <property type="protein sequence ID" value="CDP11135"/>
    <property type="gene ID" value="GSCOC_T00033188001"/>
</dbReference>
<reference evidence="3" key="1">
    <citation type="journal article" date="2014" name="Science">
        <title>The coffee genome provides insight into the convergent evolution of caffeine biosynthesis.</title>
        <authorList>
            <person name="Denoeud F."/>
            <person name="Carretero-Paulet L."/>
            <person name="Dereeper A."/>
            <person name="Droc G."/>
            <person name="Guyot R."/>
            <person name="Pietrella M."/>
            <person name="Zheng C."/>
            <person name="Alberti A."/>
            <person name="Anthony F."/>
            <person name="Aprea G."/>
            <person name="Aury J.M."/>
            <person name="Bento P."/>
            <person name="Bernard M."/>
            <person name="Bocs S."/>
            <person name="Campa C."/>
            <person name="Cenci A."/>
            <person name="Combes M.C."/>
            <person name="Crouzillat D."/>
            <person name="Da Silva C."/>
            <person name="Daddiego L."/>
            <person name="De Bellis F."/>
            <person name="Dussert S."/>
            <person name="Garsmeur O."/>
            <person name="Gayraud T."/>
            <person name="Guignon V."/>
            <person name="Jahn K."/>
            <person name="Jamilloux V."/>
            <person name="Joet T."/>
            <person name="Labadie K."/>
            <person name="Lan T."/>
            <person name="Leclercq J."/>
            <person name="Lepelley M."/>
            <person name="Leroy T."/>
            <person name="Li L.T."/>
            <person name="Librado P."/>
            <person name="Lopez L."/>
            <person name="Munoz A."/>
            <person name="Noel B."/>
            <person name="Pallavicini A."/>
            <person name="Perrotta G."/>
            <person name="Poncet V."/>
            <person name="Pot D."/>
            <person name="Priyono X."/>
            <person name="Rigoreau M."/>
            <person name="Rouard M."/>
            <person name="Rozas J."/>
            <person name="Tranchant-Dubreuil C."/>
            <person name="VanBuren R."/>
            <person name="Zhang Q."/>
            <person name="Andrade A.C."/>
            <person name="Argout X."/>
            <person name="Bertrand B."/>
            <person name="de Kochko A."/>
            <person name="Graziosi G."/>
            <person name="Henry R.J."/>
            <person name="Jayarama X."/>
            <person name="Ming R."/>
            <person name="Nagai C."/>
            <person name="Rounsley S."/>
            <person name="Sankoff D."/>
            <person name="Giuliano G."/>
            <person name="Albert V.A."/>
            <person name="Wincker P."/>
            <person name="Lashermes P."/>
        </authorList>
    </citation>
    <scope>NUCLEOTIDE SEQUENCE [LARGE SCALE GENOMIC DNA]</scope>
    <source>
        <strain evidence="3">cv. DH200-94</strain>
    </source>
</reference>